<dbReference type="OMA" id="CEDKGFE"/>
<proteinExistence type="predicted"/>
<dbReference type="SUPFAM" id="SSF47240">
    <property type="entry name" value="Ferritin-like"/>
    <property type="match status" value="1"/>
</dbReference>
<gene>
    <name evidence="2" type="ORF">M0811_02175</name>
</gene>
<name>A0A9Q0LE58_ANAIG</name>
<dbReference type="Gene3D" id="1.20.1260.10">
    <property type="match status" value="1"/>
</dbReference>
<evidence type="ECO:0000313" key="3">
    <source>
        <dbReference type="Proteomes" id="UP001149090"/>
    </source>
</evidence>
<dbReference type="EMBL" id="JAPDFW010000103">
    <property type="protein sequence ID" value="KAJ5069605.1"/>
    <property type="molecule type" value="Genomic_DNA"/>
</dbReference>
<dbReference type="InterPro" id="IPR012347">
    <property type="entry name" value="Ferritin-like"/>
</dbReference>
<evidence type="ECO:0000259" key="1">
    <source>
        <dbReference type="PROSITE" id="PS50905"/>
    </source>
</evidence>
<dbReference type="OrthoDB" id="186462at2759"/>
<keyword evidence="3" id="KW-1185">Reference proteome</keyword>
<accession>A0A9Q0LE58</accession>
<dbReference type="Pfam" id="PF00210">
    <property type="entry name" value="Ferritin"/>
    <property type="match status" value="1"/>
</dbReference>
<sequence>MNAKLVEQINIQIREEYDSGFLYLAMVGWCRRNGYPGAAHWLQLQVQEEFSHALKFFNYLANNKEVAMVLPHKQQPTEFEGLLPIFQAAMKHEKYITGKIKDLCKLADELDDKKTRQFLVWYEDEQVEEEENAQANLDLFKKFDNDFSKVDAQMAKRVISTTEDEKK</sequence>
<dbReference type="InterPro" id="IPR009078">
    <property type="entry name" value="Ferritin-like_SF"/>
</dbReference>
<dbReference type="Proteomes" id="UP001149090">
    <property type="component" value="Unassembled WGS sequence"/>
</dbReference>
<reference evidence="2" key="1">
    <citation type="submission" date="2022-10" db="EMBL/GenBank/DDBJ databases">
        <title>Novel sulphate-reducing endosymbionts in the free-living metamonad Anaeramoeba.</title>
        <authorList>
            <person name="Jerlstrom-Hultqvist J."/>
            <person name="Cepicka I."/>
            <person name="Gallot-Lavallee L."/>
            <person name="Salas-Leiva D."/>
            <person name="Curtis B.A."/>
            <person name="Zahonova K."/>
            <person name="Pipaliya S."/>
            <person name="Dacks J."/>
            <person name="Roger A.J."/>
        </authorList>
    </citation>
    <scope>NUCLEOTIDE SEQUENCE</scope>
    <source>
        <strain evidence="2">BMAN</strain>
    </source>
</reference>
<feature type="domain" description="Ferritin-like diiron" evidence="1">
    <location>
        <begin position="1"/>
        <end position="144"/>
    </location>
</feature>
<dbReference type="PROSITE" id="PS50905">
    <property type="entry name" value="FERRITIN_LIKE"/>
    <property type="match status" value="1"/>
</dbReference>
<comment type="caution">
    <text evidence="2">The sequence shown here is derived from an EMBL/GenBank/DDBJ whole genome shotgun (WGS) entry which is preliminary data.</text>
</comment>
<dbReference type="InterPro" id="IPR008331">
    <property type="entry name" value="Ferritin_DPS_dom"/>
</dbReference>
<evidence type="ECO:0000313" key="2">
    <source>
        <dbReference type="EMBL" id="KAJ5069605.1"/>
    </source>
</evidence>
<dbReference type="GO" id="GO:0008199">
    <property type="term" value="F:ferric iron binding"/>
    <property type="evidence" value="ECO:0007669"/>
    <property type="project" value="InterPro"/>
</dbReference>
<protein>
    <submittedName>
        <fullName evidence="2">Bacterial non-heme ferritin</fullName>
    </submittedName>
</protein>
<dbReference type="InterPro" id="IPR009040">
    <property type="entry name" value="Ferritin-like_diiron"/>
</dbReference>
<organism evidence="2 3">
    <name type="scientific">Anaeramoeba ignava</name>
    <name type="common">Anaerobic marine amoeba</name>
    <dbReference type="NCBI Taxonomy" id="1746090"/>
    <lineage>
        <taxon>Eukaryota</taxon>
        <taxon>Metamonada</taxon>
        <taxon>Anaeramoebidae</taxon>
        <taxon>Anaeramoeba</taxon>
    </lineage>
</organism>
<dbReference type="AlphaFoldDB" id="A0A9Q0LE58"/>